<comment type="similarity">
    <text evidence="2">Belongs to the glycosyltransferase 20 family.</text>
</comment>
<evidence type="ECO:0000256" key="1">
    <source>
        <dbReference type="ARBA" id="ARBA00006330"/>
    </source>
</evidence>
<evidence type="ECO:0000256" key="8">
    <source>
        <dbReference type="ARBA" id="ARBA00066821"/>
    </source>
</evidence>
<evidence type="ECO:0000256" key="6">
    <source>
        <dbReference type="ARBA" id="ARBA00055920"/>
    </source>
</evidence>
<dbReference type="AlphaFoldDB" id="A0A2M7G120"/>
<dbReference type="FunFam" id="3.40.50.2000:FF:000010">
    <property type="entry name" value="Alpha,alpha-trehalose-phosphate synthase"/>
    <property type="match status" value="1"/>
</dbReference>
<dbReference type="PANTHER" id="PTHR10788">
    <property type="entry name" value="TREHALOSE-6-PHOSPHATE SYNTHASE"/>
    <property type="match status" value="1"/>
</dbReference>
<dbReference type="CDD" id="cd03788">
    <property type="entry name" value="GT20_TPS"/>
    <property type="match status" value="1"/>
</dbReference>
<dbReference type="Pfam" id="PF00982">
    <property type="entry name" value="Glyco_transf_20"/>
    <property type="match status" value="1"/>
</dbReference>
<reference evidence="11 12" key="1">
    <citation type="submission" date="2017-09" db="EMBL/GenBank/DDBJ databases">
        <title>Depth-based differentiation of microbial function through sediment-hosted aquifers and enrichment of novel symbionts in the deep terrestrial subsurface.</title>
        <authorList>
            <person name="Probst A.J."/>
            <person name="Ladd B."/>
            <person name="Jarett J.K."/>
            <person name="Geller-Mcgrath D.E."/>
            <person name="Sieber C.M."/>
            <person name="Emerson J.B."/>
            <person name="Anantharaman K."/>
            <person name="Thomas B.C."/>
            <person name="Malmstrom R."/>
            <person name="Stieglmeier M."/>
            <person name="Klingl A."/>
            <person name="Woyke T."/>
            <person name="Ryan C.M."/>
            <person name="Banfield J.F."/>
        </authorList>
    </citation>
    <scope>NUCLEOTIDE SEQUENCE [LARGE SCALE GENOMIC DNA]</scope>
    <source>
        <strain evidence="11">CG17_big_fil_post_rev_8_21_14_2_50_48_46</strain>
    </source>
</reference>
<dbReference type="GO" id="GO:0005992">
    <property type="term" value="P:trehalose biosynthetic process"/>
    <property type="evidence" value="ECO:0007669"/>
    <property type="project" value="InterPro"/>
</dbReference>
<keyword evidence="4" id="KW-0808">Transferase</keyword>
<dbReference type="GO" id="GO:0003825">
    <property type="term" value="F:alpha,alpha-trehalose-phosphate synthase (UDP-forming) activity"/>
    <property type="evidence" value="ECO:0007669"/>
    <property type="project" value="TreeGrafter"/>
</dbReference>
<name>A0A2M7G120_9BACT</name>
<comment type="pathway">
    <text evidence="7">Glycan metabolism; glucosylglycerol biosynthesis.</text>
</comment>
<dbReference type="InterPro" id="IPR001830">
    <property type="entry name" value="Glyco_trans_20"/>
</dbReference>
<dbReference type="Pfam" id="PF02358">
    <property type="entry name" value="Trehalose_PPase"/>
    <property type="match status" value="1"/>
</dbReference>
<dbReference type="InterPro" id="IPR006379">
    <property type="entry name" value="HAD-SF_hydro_IIB"/>
</dbReference>
<evidence type="ECO:0000313" key="12">
    <source>
        <dbReference type="Proteomes" id="UP000231019"/>
    </source>
</evidence>
<evidence type="ECO:0000256" key="4">
    <source>
        <dbReference type="ARBA" id="ARBA00022679"/>
    </source>
</evidence>
<dbReference type="NCBIfam" id="TIGR00685">
    <property type="entry name" value="T6PP"/>
    <property type="match status" value="1"/>
</dbReference>
<proteinExistence type="inferred from homology"/>
<keyword evidence="3" id="KW-0328">Glycosyltransferase</keyword>
<dbReference type="PANTHER" id="PTHR10788:SF106">
    <property type="entry name" value="BCDNA.GH08860"/>
    <property type="match status" value="1"/>
</dbReference>
<evidence type="ECO:0000256" key="10">
    <source>
        <dbReference type="ARBA" id="ARBA00080497"/>
    </source>
</evidence>
<evidence type="ECO:0000256" key="7">
    <source>
        <dbReference type="ARBA" id="ARBA00060702"/>
    </source>
</evidence>
<dbReference type="GO" id="GO:0005829">
    <property type="term" value="C:cytosol"/>
    <property type="evidence" value="ECO:0007669"/>
    <property type="project" value="TreeGrafter"/>
</dbReference>
<sequence>MRWIIVSNRLPLSITAEGQLSRASGGLVTALSGVHNDADQLWVGLAPGDMTPEQWAELEPASTQGYFPVFIEAELYDRSYNGIANDVFWPLFHYEASLIKYDPENWAAYREVNQTLAQTVAEIAQPGDLVWIHDFHLFLLPQMLRQLQPDLKTGFFLHIPFPSSELFRQLPVRHEVLEGILGADLIGFHDYSYLRHFCSALKSVFDLDSNLMNLIWERRNLQLGVYPVSIDTPALLAAAESLETNQVLERYREDKSYRYLILGVDRLDYSKGLLLKLQIFRNLLENCPELQGEVTLLQIAIPTRQDVEEYQKLRAQMEQLVGEINGKFSRPNYVPVQYMYTSIGFHELLALYRLADVLLVTSQRDGMNLVAMEYLVSQNAENPGSIVLSEFTGASSVLSGALVINPWDTQKASRSLEKALALPLEQRQQRHRSMLKFLSGYTASDWAAGFMETLAQAGEMAPSLRQRSLKSREEMQKELAPYFEQPLLLFLDYDGTLVPIEDRPEKAVLSTMTFGLLAHLAQNRKVEVVIVSGRPAEFLNSQFQDLPIALAAEHGAAFYHPIEKVWESQVWSDKDSWYASAEQHMADYALRVPESFLERKAFSLAWHYRLSPPAFAQYQARKLKEELESGFSNLPVTVLAGKKVVEVRVVEANKGYFVRNYLAQHGAEEQDYQILAIGDDTTDEEMMAALPDSALTFRVGEGESRARYRLRNQDAVLTLLELLGQKS</sequence>
<dbReference type="Gene3D" id="3.30.70.1020">
    <property type="entry name" value="Trehalose-6-phosphate phosphatase related protein, domain 2"/>
    <property type="match status" value="1"/>
</dbReference>
<evidence type="ECO:0000313" key="11">
    <source>
        <dbReference type="EMBL" id="PIW15237.1"/>
    </source>
</evidence>
<dbReference type="InterPro" id="IPR036412">
    <property type="entry name" value="HAD-like_sf"/>
</dbReference>
<dbReference type="SUPFAM" id="SSF56784">
    <property type="entry name" value="HAD-like"/>
    <property type="match status" value="1"/>
</dbReference>
<evidence type="ECO:0000256" key="9">
    <source>
        <dbReference type="ARBA" id="ARBA00069974"/>
    </source>
</evidence>
<dbReference type="CDD" id="cd01627">
    <property type="entry name" value="HAD_TPP"/>
    <property type="match status" value="1"/>
</dbReference>
<dbReference type="EC" id="2.4.1.213" evidence="8"/>
<comment type="caution">
    <text evidence="11">The sequence shown here is derived from an EMBL/GenBank/DDBJ whole genome shotgun (WGS) entry which is preliminary data.</text>
</comment>
<accession>A0A2M7G120</accession>
<dbReference type="EMBL" id="PFFQ01000053">
    <property type="protein sequence ID" value="PIW15237.1"/>
    <property type="molecule type" value="Genomic_DNA"/>
</dbReference>
<dbReference type="InterPro" id="IPR003337">
    <property type="entry name" value="Trehalose_PPase"/>
</dbReference>
<dbReference type="NCBIfam" id="TIGR01484">
    <property type="entry name" value="HAD-SF-IIB"/>
    <property type="match status" value="1"/>
</dbReference>
<comment type="function">
    <text evidence="6">Involved in salt tolerance by producing GG-phosphate from ADP-glucose and glycerol-3-phosphate (G3P), an intermediate in the synthesis of the osmolyte glucosylglycerol (GG).</text>
</comment>
<protein>
    <recommendedName>
        <fullName evidence="9">Glucosylglycerol-phosphate synthase</fullName>
        <ecNumber evidence="8">2.4.1.213</ecNumber>
    </recommendedName>
    <alternativeName>
        <fullName evidence="10">Glucosyl-glycerol-phosphate synthase</fullName>
    </alternativeName>
</protein>
<dbReference type="GO" id="GO:0033828">
    <property type="term" value="F:glucosylglycerol-phosphate synthase activity"/>
    <property type="evidence" value="ECO:0007669"/>
    <property type="project" value="UniProtKB-EC"/>
</dbReference>
<dbReference type="InterPro" id="IPR023214">
    <property type="entry name" value="HAD_sf"/>
</dbReference>
<organism evidence="11 12">
    <name type="scientific">bacterium (Candidatus Blackallbacteria) CG17_big_fil_post_rev_8_21_14_2_50_48_46</name>
    <dbReference type="NCBI Taxonomy" id="2014261"/>
    <lineage>
        <taxon>Bacteria</taxon>
        <taxon>Candidatus Blackallbacteria</taxon>
    </lineage>
</organism>
<comment type="similarity">
    <text evidence="1">In the C-terminal section; belongs to the trehalose phosphatase family.</text>
</comment>
<gene>
    <name evidence="11" type="ORF">COW36_17610</name>
</gene>
<evidence type="ECO:0000256" key="3">
    <source>
        <dbReference type="ARBA" id="ARBA00022676"/>
    </source>
</evidence>
<evidence type="ECO:0000256" key="2">
    <source>
        <dbReference type="ARBA" id="ARBA00008799"/>
    </source>
</evidence>
<dbReference type="Gene3D" id="3.40.50.1000">
    <property type="entry name" value="HAD superfamily/HAD-like"/>
    <property type="match status" value="1"/>
</dbReference>
<evidence type="ECO:0000256" key="5">
    <source>
        <dbReference type="ARBA" id="ARBA00052754"/>
    </source>
</evidence>
<comment type="catalytic activity">
    <reaction evidence="5">
        <text>ADP-alpha-D-glucose + sn-glycerol 3-phosphate = 2-O-(alpha-D-glucopyranosyl)-sn-glycerol 3-phosphate + ADP + H(+)</text>
        <dbReference type="Rhea" id="RHEA:12881"/>
        <dbReference type="ChEBI" id="CHEBI:15378"/>
        <dbReference type="ChEBI" id="CHEBI:57498"/>
        <dbReference type="ChEBI" id="CHEBI:57597"/>
        <dbReference type="ChEBI" id="CHEBI:87089"/>
        <dbReference type="ChEBI" id="CHEBI:456216"/>
        <dbReference type="EC" id="2.4.1.213"/>
    </reaction>
</comment>
<dbReference type="Proteomes" id="UP000231019">
    <property type="component" value="Unassembled WGS sequence"/>
</dbReference>
<dbReference type="SUPFAM" id="SSF53756">
    <property type="entry name" value="UDP-Glycosyltransferase/glycogen phosphorylase"/>
    <property type="match status" value="1"/>
</dbReference>
<dbReference type="Gene3D" id="3.40.50.2000">
    <property type="entry name" value="Glycogen Phosphorylase B"/>
    <property type="match status" value="2"/>
</dbReference>
<dbReference type="GO" id="GO:0004805">
    <property type="term" value="F:trehalose-phosphatase activity"/>
    <property type="evidence" value="ECO:0007669"/>
    <property type="project" value="TreeGrafter"/>
</dbReference>
<dbReference type="NCBIfam" id="NF011071">
    <property type="entry name" value="PRK14501.1"/>
    <property type="match status" value="1"/>
</dbReference>